<dbReference type="InterPro" id="IPR005467">
    <property type="entry name" value="His_kinase_dom"/>
</dbReference>
<feature type="domain" description="Histidine kinase" evidence="5">
    <location>
        <begin position="315"/>
        <end position="526"/>
    </location>
</feature>
<dbReference type="Pfam" id="PF00512">
    <property type="entry name" value="HisKA"/>
    <property type="match status" value="1"/>
</dbReference>
<dbReference type="AlphaFoldDB" id="A0A024HMP8"/>
<dbReference type="SMART" id="SM00388">
    <property type="entry name" value="HisKA"/>
    <property type="match status" value="1"/>
</dbReference>
<evidence type="ECO:0000259" key="5">
    <source>
        <dbReference type="PROSITE" id="PS50109"/>
    </source>
</evidence>
<feature type="transmembrane region" description="Helical" evidence="4">
    <location>
        <begin position="75"/>
        <end position="96"/>
    </location>
</feature>
<dbReference type="InterPro" id="IPR036890">
    <property type="entry name" value="HATPase_C_sf"/>
</dbReference>
<keyword evidence="7" id="KW-1185">Reference proteome</keyword>
<keyword evidence="4" id="KW-0812">Transmembrane</keyword>
<keyword evidence="4" id="KW-1133">Transmembrane helix</keyword>
<evidence type="ECO:0000256" key="2">
    <source>
        <dbReference type="ARBA" id="ARBA00012438"/>
    </source>
</evidence>
<dbReference type="FunFam" id="1.10.287.130:FF:000057">
    <property type="entry name" value="Type IV pilus sensor protein PilS"/>
    <property type="match status" value="1"/>
</dbReference>
<dbReference type="SUPFAM" id="SSF47384">
    <property type="entry name" value="Homodimeric domain of signal transducing histidine kinase"/>
    <property type="match status" value="1"/>
</dbReference>
<dbReference type="Pfam" id="PF25323">
    <property type="entry name" value="6TM_PilS"/>
    <property type="match status" value="1"/>
</dbReference>
<dbReference type="Proteomes" id="UP000025241">
    <property type="component" value="Chromosome I"/>
</dbReference>
<proteinExistence type="predicted"/>
<dbReference type="HOGENOM" id="CLU_000445_114_39_6"/>
<evidence type="ECO:0000256" key="4">
    <source>
        <dbReference type="SAM" id="Phobius"/>
    </source>
</evidence>
<dbReference type="SMART" id="SM00387">
    <property type="entry name" value="HATPase_c"/>
    <property type="match status" value="1"/>
</dbReference>
<keyword evidence="3" id="KW-0597">Phosphoprotein</keyword>
<organism evidence="6 7">
    <name type="scientific">Pseudomonas knackmussii (strain DSM 6978 / CCUG 54928 / LMG 23759 / B13)</name>
    <dbReference type="NCBI Taxonomy" id="1301098"/>
    <lineage>
        <taxon>Bacteria</taxon>
        <taxon>Pseudomonadati</taxon>
        <taxon>Pseudomonadota</taxon>
        <taxon>Gammaproteobacteria</taxon>
        <taxon>Pseudomonadales</taxon>
        <taxon>Pseudomonadaceae</taxon>
        <taxon>Pseudomonas</taxon>
    </lineage>
</organism>
<evidence type="ECO:0000313" key="6">
    <source>
        <dbReference type="EMBL" id="CDF86106.1"/>
    </source>
</evidence>
<dbReference type="Gene3D" id="3.30.450.20">
    <property type="entry name" value="PAS domain"/>
    <property type="match status" value="1"/>
</dbReference>
<dbReference type="EC" id="2.7.13.3" evidence="2"/>
<keyword evidence="6" id="KW-0808">Transferase</keyword>
<reference evidence="6 7" key="2">
    <citation type="submission" date="2014-05" db="EMBL/GenBank/DDBJ databases">
        <title>Genome sequence of the 3-chlorobenzoate degrading bacterium Pseudomonas knackmussii B13 shows multiple evidence for horizontal gene transfer.</title>
        <authorList>
            <person name="Miyazaki R."/>
            <person name="Bertelli C."/>
            <person name="Falquet L."/>
            <person name="Robinson-Rechavi M."/>
            <person name="Gharib W."/>
            <person name="Roy S."/>
            <person name="Van der Meer J.R."/>
        </authorList>
    </citation>
    <scope>NUCLEOTIDE SEQUENCE [LARGE SCALE GENOMIC DNA]</scope>
    <source>
        <strain evidence="6 7">B13</strain>
    </source>
</reference>
<dbReference type="OrthoDB" id="9815750at2"/>
<dbReference type="InterPro" id="IPR003594">
    <property type="entry name" value="HATPase_dom"/>
</dbReference>
<dbReference type="CDD" id="cd00082">
    <property type="entry name" value="HisKA"/>
    <property type="match status" value="1"/>
</dbReference>
<dbReference type="KEGG" id="pkc:PKB_4786"/>
<keyword evidence="4" id="KW-0472">Membrane</keyword>
<gene>
    <name evidence="6" type="primary">pilS</name>
    <name evidence="6" type="ORF">PKB_4786</name>
</gene>
<evidence type="ECO:0000256" key="3">
    <source>
        <dbReference type="ARBA" id="ARBA00022553"/>
    </source>
</evidence>
<feature type="transmembrane region" description="Helical" evidence="4">
    <location>
        <begin position="21"/>
        <end position="38"/>
    </location>
</feature>
<dbReference type="InterPro" id="IPR003661">
    <property type="entry name" value="HisK_dim/P_dom"/>
</dbReference>
<feature type="transmembrane region" description="Helical" evidence="4">
    <location>
        <begin position="149"/>
        <end position="169"/>
    </location>
</feature>
<dbReference type="Gene3D" id="1.10.287.130">
    <property type="match status" value="1"/>
</dbReference>
<accession>A0A024HMP8</accession>
<dbReference type="RefSeq" id="WP_043255029.1">
    <property type="nucleotide sequence ID" value="NZ_HG322950.1"/>
</dbReference>
<dbReference type="SUPFAM" id="SSF55874">
    <property type="entry name" value="ATPase domain of HSP90 chaperone/DNA topoisomerase II/histidine kinase"/>
    <property type="match status" value="1"/>
</dbReference>
<sequence>MAKAIPLSGQQGQRILRLYHLYRLSIGLALVLLISSNLDNHILAPRDIELFHIGCWGYLIINILIAVLMPSPRQLLPIFCIALLDIILLCGLFFAAGGVPSGVGNLLVVAVAIANILLRGRIGLLIAAVAAIGMIYLTFYLSLSQPSAVNHYLQVGGLGALCFAAALLLQGLTRRQQLSDSLAEERATTVANLQELNAQILQRMRTGILVLDSQQRILLANQSAHSLLAESELAARRLATYSQDLLDSLQQWSQNPSLRPPSIQAPDSGPTLQPSFIPLRHGEEQHTLVFLEDISQIAQQAQQLKLAALGRLTAGIAHEIRNPLGAISHAAQLLLESEALDAPDRRLTQIIQDQSRRMNLVIENVLQLSRRRQAEPQLLDLKYWLQRFSAELCESLRPDQQIHVQMGDGSIQTRMDPNQLTQVLGNLVQNGLRYSAKQHGKGQVWLNLFRDSESDLPVLEVLDDGPGIAEEQLGKLFEPFFTTESKGTGLGLYISRELCESNQARIDFKNRDEGGGCFRITFAHPLKQS</sequence>
<dbReference type="STRING" id="1301098.PKB_4786"/>
<dbReference type="PATRIC" id="fig|1301098.3.peg.4774"/>
<dbReference type="eggNOG" id="COG2205">
    <property type="taxonomic scope" value="Bacteria"/>
</dbReference>
<dbReference type="GO" id="GO:0000155">
    <property type="term" value="F:phosphorelay sensor kinase activity"/>
    <property type="evidence" value="ECO:0007669"/>
    <property type="project" value="InterPro"/>
</dbReference>
<dbReference type="PANTHER" id="PTHR43065:SF52">
    <property type="entry name" value="SENSOR PROTEIN KINASE PILS"/>
    <property type="match status" value="1"/>
</dbReference>
<dbReference type="Gene3D" id="3.30.565.10">
    <property type="entry name" value="Histidine kinase-like ATPase, C-terminal domain"/>
    <property type="match status" value="1"/>
</dbReference>
<evidence type="ECO:0000256" key="1">
    <source>
        <dbReference type="ARBA" id="ARBA00000085"/>
    </source>
</evidence>
<reference evidence="6 7" key="1">
    <citation type="submission" date="2013-03" db="EMBL/GenBank/DDBJ databases">
        <authorList>
            <person name="Linke B."/>
        </authorList>
    </citation>
    <scope>NUCLEOTIDE SEQUENCE [LARGE SCALE GENOMIC DNA]</scope>
    <source>
        <strain evidence="6 7">B13</strain>
    </source>
</reference>
<comment type="catalytic activity">
    <reaction evidence="1">
        <text>ATP + protein L-histidine = ADP + protein N-phospho-L-histidine.</text>
        <dbReference type="EC" id="2.7.13.3"/>
    </reaction>
</comment>
<dbReference type="PRINTS" id="PR00344">
    <property type="entry name" value="BCTRLSENSOR"/>
</dbReference>
<feature type="transmembrane region" description="Helical" evidence="4">
    <location>
        <begin position="50"/>
        <end position="68"/>
    </location>
</feature>
<dbReference type="EMBL" id="HG322950">
    <property type="protein sequence ID" value="CDF86106.1"/>
    <property type="molecule type" value="Genomic_DNA"/>
</dbReference>
<name>A0A024HMP8_PSEKB</name>
<dbReference type="PROSITE" id="PS50109">
    <property type="entry name" value="HIS_KIN"/>
    <property type="match status" value="1"/>
</dbReference>
<dbReference type="InterPro" id="IPR004358">
    <property type="entry name" value="Sig_transdc_His_kin-like_C"/>
</dbReference>
<protein>
    <recommendedName>
        <fullName evidence="2">histidine kinase</fullName>
        <ecNumber evidence="2">2.7.13.3</ecNumber>
    </recommendedName>
</protein>
<dbReference type="PANTHER" id="PTHR43065">
    <property type="entry name" value="SENSOR HISTIDINE KINASE"/>
    <property type="match status" value="1"/>
</dbReference>
<evidence type="ECO:0000313" key="7">
    <source>
        <dbReference type="Proteomes" id="UP000025241"/>
    </source>
</evidence>
<dbReference type="InterPro" id="IPR036097">
    <property type="entry name" value="HisK_dim/P_sf"/>
</dbReference>
<feature type="transmembrane region" description="Helical" evidence="4">
    <location>
        <begin position="125"/>
        <end position="143"/>
    </location>
</feature>
<dbReference type="Pfam" id="PF02518">
    <property type="entry name" value="HATPase_c"/>
    <property type="match status" value="1"/>
</dbReference>